<keyword evidence="2" id="KW-1185">Reference proteome</keyword>
<gene>
    <name evidence="1" type="ORF">PV10_05361</name>
</gene>
<dbReference type="RefSeq" id="XP_016222310.1">
    <property type="nucleotide sequence ID" value="XM_016370017.1"/>
</dbReference>
<sequence>MWWEGWCFQRLTHRVDPNQCTFVVSKDHEVARYAKSLDTSSTRHQTFATFDVEWATRAGNQANHCICGLTCDEPTHHVLTSEGLSSQGQEEEEVHRLRWKEVAILGSRVEVGK</sequence>
<name>A0A0D1XRK4_EXOME</name>
<accession>A0A0D1XRK4</accession>
<dbReference type="VEuPathDB" id="FungiDB:PV10_05361"/>
<dbReference type="EMBL" id="KN847523">
    <property type="protein sequence ID" value="KIV90736.1"/>
    <property type="molecule type" value="Genomic_DNA"/>
</dbReference>
<dbReference type="GeneID" id="27323206"/>
<reference evidence="1 2" key="1">
    <citation type="submission" date="2015-01" db="EMBL/GenBank/DDBJ databases">
        <title>The Genome Sequence of Exophiala mesophila CBS40295.</title>
        <authorList>
            <consortium name="The Broad Institute Genomics Platform"/>
            <person name="Cuomo C."/>
            <person name="de Hoog S."/>
            <person name="Gorbushina A."/>
            <person name="Stielow B."/>
            <person name="Teixiera M."/>
            <person name="Abouelleil A."/>
            <person name="Chapman S.B."/>
            <person name="Priest M."/>
            <person name="Young S.K."/>
            <person name="Wortman J."/>
            <person name="Nusbaum C."/>
            <person name="Birren B."/>
        </authorList>
    </citation>
    <scope>NUCLEOTIDE SEQUENCE [LARGE SCALE GENOMIC DNA]</scope>
    <source>
        <strain evidence="1 2">CBS 40295</strain>
    </source>
</reference>
<proteinExistence type="predicted"/>
<organism evidence="1 2">
    <name type="scientific">Exophiala mesophila</name>
    <name type="common">Black yeast-like fungus</name>
    <dbReference type="NCBI Taxonomy" id="212818"/>
    <lineage>
        <taxon>Eukaryota</taxon>
        <taxon>Fungi</taxon>
        <taxon>Dikarya</taxon>
        <taxon>Ascomycota</taxon>
        <taxon>Pezizomycotina</taxon>
        <taxon>Eurotiomycetes</taxon>
        <taxon>Chaetothyriomycetidae</taxon>
        <taxon>Chaetothyriales</taxon>
        <taxon>Herpotrichiellaceae</taxon>
        <taxon>Exophiala</taxon>
    </lineage>
</organism>
<dbReference type="Proteomes" id="UP000054302">
    <property type="component" value="Unassembled WGS sequence"/>
</dbReference>
<evidence type="ECO:0000313" key="2">
    <source>
        <dbReference type="Proteomes" id="UP000054302"/>
    </source>
</evidence>
<dbReference type="AlphaFoldDB" id="A0A0D1XRK4"/>
<protein>
    <submittedName>
        <fullName evidence="1">Uncharacterized protein</fullName>
    </submittedName>
</protein>
<evidence type="ECO:0000313" key="1">
    <source>
        <dbReference type="EMBL" id="KIV90736.1"/>
    </source>
</evidence>
<dbReference type="HOGENOM" id="CLU_2133536_0_0_1"/>